<gene>
    <name evidence="1" type="ORF">M9Y10_014609</name>
</gene>
<sequence>MEIDPIIEHLGDNIFPDIPLSKSATIEREKMLKFPSYFTKEQITAFTLSMKSLYMLYNQRIQEACGLSLKALKYDITSIDSYQTLIQTASLFIDTETKICLYMQLASLYKSRYLKKVIEISSPATFHRRIKRRKIQRENINNQGNNENRDKNSNDIKNFILTNKENENNDQILIQLILQPYIRLLFSLGETSSLGDNPILSMQCYEEVLRFDFHNKFAANNLVVSYIKVIGMRKRGICHQPKRTMWHLKILLDLYDSLLDEEVKFCGKLVLSYFFRAEINLNKNNDFFSMDLNTDVNGDIYDDRVCWEGLDEWSEIAKEFNKNYPKAVSFIFMEKSGKSDFPLIPAFQEWLDLVVDMHEILRGKSESFYKYIHEKNKANEAFRSRTGKRVMAKAGNEHLEKARVSLRERNYIDTVNECTLAKRMFSEANYPSNKWYLNSPFPIVSNRAVACFHLELWMVVLHDIRFTLMMNPRHQKSYVLMKKVALIYGCDLLAQKMDNVIQKVVCNELNEKEWNCISKRAIALLSLEAFALSKDGELNEQNIEHLMKVGIEDCFRELPCSTNLVPQLPWINE</sequence>
<accession>A0ABR2KZZ5</accession>
<evidence type="ECO:0000313" key="2">
    <source>
        <dbReference type="Proteomes" id="UP001470230"/>
    </source>
</evidence>
<dbReference type="EMBL" id="JAPFFF010000002">
    <property type="protein sequence ID" value="KAK8896694.1"/>
    <property type="molecule type" value="Genomic_DNA"/>
</dbReference>
<evidence type="ECO:0008006" key="3">
    <source>
        <dbReference type="Google" id="ProtNLM"/>
    </source>
</evidence>
<evidence type="ECO:0000313" key="1">
    <source>
        <dbReference type="EMBL" id="KAK8896694.1"/>
    </source>
</evidence>
<keyword evidence="2" id="KW-1185">Reference proteome</keyword>
<dbReference type="Proteomes" id="UP001470230">
    <property type="component" value="Unassembled WGS sequence"/>
</dbReference>
<proteinExistence type="predicted"/>
<organism evidence="1 2">
    <name type="scientific">Tritrichomonas musculus</name>
    <dbReference type="NCBI Taxonomy" id="1915356"/>
    <lineage>
        <taxon>Eukaryota</taxon>
        <taxon>Metamonada</taxon>
        <taxon>Parabasalia</taxon>
        <taxon>Tritrichomonadida</taxon>
        <taxon>Tritrichomonadidae</taxon>
        <taxon>Tritrichomonas</taxon>
    </lineage>
</organism>
<name>A0ABR2KZZ5_9EUKA</name>
<reference evidence="1 2" key="1">
    <citation type="submission" date="2024-04" db="EMBL/GenBank/DDBJ databases">
        <title>Tritrichomonas musculus Genome.</title>
        <authorList>
            <person name="Alves-Ferreira E."/>
            <person name="Grigg M."/>
            <person name="Lorenzi H."/>
            <person name="Galac M."/>
        </authorList>
    </citation>
    <scope>NUCLEOTIDE SEQUENCE [LARGE SCALE GENOMIC DNA]</scope>
    <source>
        <strain evidence="1 2">EAF2021</strain>
    </source>
</reference>
<comment type="caution">
    <text evidence="1">The sequence shown here is derived from an EMBL/GenBank/DDBJ whole genome shotgun (WGS) entry which is preliminary data.</text>
</comment>
<protein>
    <recommendedName>
        <fullName evidence="3">KIF-binding protein</fullName>
    </recommendedName>
</protein>